<keyword evidence="1" id="KW-0812">Transmembrane</keyword>
<feature type="transmembrane region" description="Helical" evidence="1">
    <location>
        <begin position="338"/>
        <end position="358"/>
    </location>
</feature>
<gene>
    <name evidence="2" type="ORF">A2519_06015</name>
</gene>
<dbReference type="Proteomes" id="UP000179243">
    <property type="component" value="Unassembled WGS sequence"/>
</dbReference>
<reference evidence="2 3" key="1">
    <citation type="journal article" date="2016" name="Nat. Commun.">
        <title>Thousands of microbial genomes shed light on interconnected biogeochemical processes in an aquifer system.</title>
        <authorList>
            <person name="Anantharaman K."/>
            <person name="Brown C.T."/>
            <person name="Hug L.A."/>
            <person name="Sharon I."/>
            <person name="Castelle C.J."/>
            <person name="Probst A.J."/>
            <person name="Thomas B.C."/>
            <person name="Singh A."/>
            <person name="Wilkins M.J."/>
            <person name="Karaoz U."/>
            <person name="Brodie E.L."/>
            <person name="Williams K.H."/>
            <person name="Hubbard S.S."/>
            <person name="Banfield J.F."/>
        </authorList>
    </citation>
    <scope>NUCLEOTIDE SEQUENCE [LARGE SCALE GENOMIC DNA]</scope>
</reference>
<feature type="transmembrane region" description="Helical" evidence="1">
    <location>
        <begin position="176"/>
        <end position="199"/>
    </location>
</feature>
<feature type="transmembrane region" description="Helical" evidence="1">
    <location>
        <begin position="91"/>
        <end position="109"/>
    </location>
</feature>
<keyword evidence="1" id="KW-0472">Membrane</keyword>
<proteinExistence type="predicted"/>
<evidence type="ECO:0000313" key="3">
    <source>
        <dbReference type="Proteomes" id="UP000179243"/>
    </source>
</evidence>
<evidence type="ECO:0000256" key="1">
    <source>
        <dbReference type="SAM" id="Phobius"/>
    </source>
</evidence>
<feature type="transmembrane region" description="Helical" evidence="1">
    <location>
        <begin position="7"/>
        <end position="28"/>
    </location>
</feature>
<feature type="transmembrane region" description="Helical" evidence="1">
    <location>
        <begin position="283"/>
        <end position="299"/>
    </location>
</feature>
<dbReference type="AlphaFoldDB" id="A0A1F7F4U3"/>
<dbReference type="PROSITE" id="PS51257">
    <property type="entry name" value="PROKAR_LIPOPROTEIN"/>
    <property type="match status" value="1"/>
</dbReference>
<evidence type="ECO:0000313" key="2">
    <source>
        <dbReference type="EMBL" id="OGK01598.1"/>
    </source>
</evidence>
<dbReference type="EMBL" id="MFYX01000123">
    <property type="protein sequence ID" value="OGK01598.1"/>
    <property type="molecule type" value="Genomic_DNA"/>
</dbReference>
<feature type="transmembrane region" description="Helical" evidence="1">
    <location>
        <begin position="311"/>
        <end position="332"/>
    </location>
</feature>
<keyword evidence="1" id="KW-1133">Transmembrane helix</keyword>
<protein>
    <recommendedName>
        <fullName evidence="4">Glycosyltransferase RgtA/B/C/D-like domain-containing protein</fullName>
    </recommendedName>
</protein>
<feature type="transmembrane region" description="Helical" evidence="1">
    <location>
        <begin position="121"/>
        <end position="142"/>
    </location>
</feature>
<organism evidence="2 3">
    <name type="scientific">Candidatus Raymondbacteria bacterium RIFOXYD12_FULL_49_13</name>
    <dbReference type="NCBI Taxonomy" id="1817890"/>
    <lineage>
        <taxon>Bacteria</taxon>
        <taxon>Raymondiibacteriota</taxon>
    </lineage>
</organism>
<feature type="transmembrane region" description="Helical" evidence="1">
    <location>
        <begin position="254"/>
        <end position="277"/>
    </location>
</feature>
<sequence length="522" mass="58300">MTGRPRWFYCVVLILLAGAIAGCVAIMVKVWCYTTDDSFITFRYARNLAEGWGLTFNWTAEHVEGYSSVLWTCLMAIPHAAGMSVVTVSKVLGLLFTMAAIIIASLAVYSAERGSSGMARITGAIVTAHISVSFPYCALHAVSGMETALALLLYTSVSALVLSAKDNSPNRWFLPFMCLLLGLTRPEANLFIALILGTVLYGVPSKNRSQYITSCILVYILPGVIYFAWRYYYYGLLFPLPFYVKTGGFGVRGLHYFGDFISDMSASPMALILLSIVYKPKQTVRIVLPLFGMCMYLLTIQHNMMGYGDRYFYPLVPAFAMVGGVGIVRLLAFTSPRYQMLTRAMVIVLMASTFLGGFRKGYHERTTYISYARGLERAHVLLGKVLAGIQWRTKDPVLVIGDAGAVPYYSRLQTVDSFGLNDPFIARHFHESRSEYVLAKKPAIVVLISKYPDRFEPWLRHERSLFESLVSHGFTANAIFPFSDQYYLWAIWDPSGIDGEILDKELFKAAGTSHRLLTQPVD</sequence>
<evidence type="ECO:0008006" key="4">
    <source>
        <dbReference type="Google" id="ProtNLM"/>
    </source>
</evidence>
<accession>A0A1F7F4U3</accession>
<comment type="caution">
    <text evidence="2">The sequence shown here is derived from an EMBL/GenBank/DDBJ whole genome shotgun (WGS) entry which is preliminary data.</text>
</comment>
<name>A0A1F7F4U3_UNCRA</name>
<feature type="transmembrane region" description="Helical" evidence="1">
    <location>
        <begin position="211"/>
        <end position="233"/>
    </location>
</feature>